<dbReference type="AlphaFoldDB" id="A0A9P5VKD3"/>
<gene>
    <name evidence="3" type="ORF">BG006_007875</name>
</gene>
<dbReference type="Proteomes" id="UP000696485">
    <property type="component" value="Unassembled WGS sequence"/>
</dbReference>
<comment type="caution">
    <text evidence="3">The sequence shown here is derived from an EMBL/GenBank/DDBJ whole genome shotgun (WGS) entry which is preliminary data.</text>
</comment>
<keyword evidence="1" id="KW-0175">Coiled coil</keyword>
<evidence type="ECO:0000256" key="2">
    <source>
        <dbReference type="SAM" id="MobiDB-lite"/>
    </source>
</evidence>
<feature type="region of interest" description="Disordered" evidence="2">
    <location>
        <begin position="203"/>
        <end position="225"/>
    </location>
</feature>
<evidence type="ECO:0000313" key="4">
    <source>
        <dbReference type="Proteomes" id="UP000696485"/>
    </source>
</evidence>
<proteinExistence type="predicted"/>
<sequence>MAFSRADTITHPAEKYKYLLKLQVNQNEARRRMEDYIKRETPSVLRAIMAESSTARNQATLQARSANTSTSTLPQRAFVPAQVKESTSSTTVATTPTTTTRSTALPPVVPSPPEVHKSTNAVELPGHSSKAESEPTQGRTKPSAPATTLPTDALPVMRSTVASVPTMSAPASRSALSSASLPAPASVPTPFPVTPSSQNNIASVETRSVPVSSSSPVTDGHSRRSSAVDNLATLVLASASSLVPPDLGKQITKLQEDNKDQALKYEKLQRMVESETRRREAIEKQVSEYQVDLQSSRITALEKDLECRRAEAVEMMAKAREERLQAREETAKARQGQAEAREEVAKARLGQVEATLRASTAEAENQRFRDWFKENESRLGGLPPPPLSGTAPNLTVALEGPSATASPLSASLGRFPQPSLLNIQTLATGDRLSTSLMQPGATSDAIDMDLGSETGSLVETKPLSNLAALV</sequence>
<name>A0A9P5VKD3_9FUNG</name>
<dbReference type="EMBL" id="JAAAUY010000510">
    <property type="protein sequence ID" value="KAF9329049.1"/>
    <property type="molecule type" value="Genomic_DNA"/>
</dbReference>
<feature type="coiled-coil region" evidence="1">
    <location>
        <begin position="251"/>
        <end position="329"/>
    </location>
</feature>
<feature type="compositionally biased region" description="Low complexity" evidence="2">
    <location>
        <begin position="86"/>
        <end position="103"/>
    </location>
</feature>
<accession>A0A9P5VKD3</accession>
<reference evidence="3" key="1">
    <citation type="journal article" date="2020" name="Fungal Divers.">
        <title>Resolving the Mortierellaceae phylogeny through synthesis of multi-gene phylogenetics and phylogenomics.</title>
        <authorList>
            <person name="Vandepol N."/>
            <person name="Liber J."/>
            <person name="Desiro A."/>
            <person name="Na H."/>
            <person name="Kennedy M."/>
            <person name="Barry K."/>
            <person name="Grigoriev I.V."/>
            <person name="Miller A.N."/>
            <person name="O'Donnell K."/>
            <person name="Stajich J.E."/>
            <person name="Bonito G."/>
        </authorList>
    </citation>
    <scope>NUCLEOTIDE SEQUENCE</scope>
    <source>
        <strain evidence="3">NVP1</strain>
    </source>
</reference>
<feature type="region of interest" description="Disordered" evidence="2">
    <location>
        <begin position="81"/>
        <end position="155"/>
    </location>
</feature>
<evidence type="ECO:0000256" key="1">
    <source>
        <dbReference type="SAM" id="Coils"/>
    </source>
</evidence>
<feature type="compositionally biased region" description="Low complexity" evidence="2">
    <location>
        <begin position="208"/>
        <end position="217"/>
    </location>
</feature>
<feature type="compositionally biased region" description="Polar residues" evidence="2">
    <location>
        <begin position="134"/>
        <end position="150"/>
    </location>
</feature>
<organism evidence="3 4">
    <name type="scientific">Podila minutissima</name>
    <dbReference type="NCBI Taxonomy" id="64525"/>
    <lineage>
        <taxon>Eukaryota</taxon>
        <taxon>Fungi</taxon>
        <taxon>Fungi incertae sedis</taxon>
        <taxon>Mucoromycota</taxon>
        <taxon>Mortierellomycotina</taxon>
        <taxon>Mortierellomycetes</taxon>
        <taxon>Mortierellales</taxon>
        <taxon>Mortierellaceae</taxon>
        <taxon>Podila</taxon>
    </lineage>
</organism>
<feature type="region of interest" description="Disordered" evidence="2">
    <location>
        <begin position="179"/>
        <end position="198"/>
    </location>
</feature>
<evidence type="ECO:0000313" key="3">
    <source>
        <dbReference type="EMBL" id="KAF9329049.1"/>
    </source>
</evidence>
<protein>
    <submittedName>
        <fullName evidence="3">Uncharacterized protein</fullName>
    </submittedName>
</protein>
<keyword evidence="4" id="KW-1185">Reference proteome</keyword>